<proteinExistence type="predicted"/>
<dbReference type="Gene3D" id="3.20.20.80">
    <property type="entry name" value="Glycosidases"/>
    <property type="match status" value="1"/>
</dbReference>
<dbReference type="AlphaFoldDB" id="A0A7C2JWF6"/>
<organism evidence="2">
    <name type="scientific">Schlesneria paludicola</name>
    <dbReference type="NCBI Taxonomy" id="360056"/>
    <lineage>
        <taxon>Bacteria</taxon>
        <taxon>Pseudomonadati</taxon>
        <taxon>Planctomycetota</taxon>
        <taxon>Planctomycetia</taxon>
        <taxon>Planctomycetales</taxon>
        <taxon>Planctomycetaceae</taxon>
        <taxon>Schlesneria</taxon>
    </lineage>
</organism>
<dbReference type="Gene3D" id="2.60.120.260">
    <property type="entry name" value="Galactose-binding domain-like"/>
    <property type="match status" value="1"/>
</dbReference>
<dbReference type="EMBL" id="DSOK01000022">
    <property type="protein sequence ID" value="HEN13986.1"/>
    <property type="molecule type" value="Genomic_DNA"/>
</dbReference>
<evidence type="ECO:0000256" key="1">
    <source>
        <dbReference type="SAM" id="MobiDB-lite"/>
    </source>
</evidence>
<feature type="region of interest" description="Disordered" evidence="1">
    <location>
        <begin position="939"/>
        <end position="958"/>
    </location>
</feature>
<protein>
    <submittedName>
        <fullName evidence="2">Uncharacterized protein</fullName>
    </submittedName>
</protein>
<accession>A0A7C2JWF6</accession>
<evidence type="ECO:0000313" key="2">
    <source>
        <dbReference type="EMBL" id="HEN13986.1"/>
    </source>
</evidence>
<name>A0A7C2JWF6_9PLAN</name>
<gene>
    <name evidence="2" type="ORF">ENQ76_00765</name>
</gene>
<reference evidence="2" key="1">
    <citation type="journal article" date="2020" name="mSystems">
        <title>Genome- and Community-Level Interaction Insights into Carbon Utilization and Element Cycling Functions of Hydrothermarchaeota in Hydrothermal Sediment.</title>
        <authorList>
            <person name="Zhou Z."/>
            <person name="Liu Y."/>
            <person name="Xu W."/>
            <person name="Pan J."/>
            <person name="Luo Z.H."/>
            <person name="Li M."/>
        </authorList>
    </citation>
    <scope>NUCLEOTIDE SEQUENCE [LARGE SCALE GENOMIC DNA]</scope>
    <source>
        <strain evidence="2">SpSt-339</strain>
    </source>
</reference>
<comment type="caution">
    <text evidence="2">The sequence shown here is derived from an EMBL/GenBank/DDBJ whole genome shotgun (WGS) entry which is preliminary data.</text>
</comment>
<sequence length="984" mass="109560">MMPPRDPLSPSHPWLPRCGKLVVSGLVFCGIWLTAGCRSEAAEPYRETFEGRFPSWQTVTVPSDIEVTKHDRDPEAGRNGGCERVRYASSRESSPLRLEHALPAAKVLDELTATAWVQSDHPGWVLALRIIAPGVMDPQTGRPAELILTGDVYRDPGKWQPLRCRTSDKEIRQRLVLLRARFPGVADVGELIVDRAILACPVPLGRAELRIDDLEFAPIVSPRETVAPAPVARPVVAEPPVSFQLDRLQVDGRPFFPRMVRYHGESPEWLRRAGFNVVWIPDWTDADLIRRLRQQDLWATAEPPRPRDESGDPLKAQKAGLVPFGNDADGILFWMLGTRLTGEDRPRLTDWIEQIEFADRRRTRPIAADVAEDEWSYSRDLKLLGISRHIVQTTLSFSDYRDWMIERRSRARPGAFVWTWIQTEPVSSVRTALPQADEPPFLEPEQLRLQVYAALAAGCRGIGYWTTERLDSQGPRAEERFLAIQQLNQELSLLEPWLATSGSVQLVPGQLPDAAPPPPASRNLPFGTSLPNVFERGAQLRAREAELRRQHQRERELQAAILRTELGTLILPMWLEGQSQFVPAQTAAAGVTWIVPGTEQSAAVCEISPTHLHSLEAERVAGGVQIRLPRLDLTGMVWMTSDLAQVEKVRQRIASGQADAGATAVALARLKLDRVGLIDQELQHLGPGVPDGPQLLGRAKLRLDRAQGSQSTGDGHAARSDATETLQLLRILQRAHWDDAVRPLSTPVGSPDTLCFQTLPQHWRLMADLGRSRQRDAINLLRSGEFEDFDTLIAERWQNVHSAPPQLRTSAEVFPTGRSSRHSLRLVCEPAAGVTALPPLSEPMITVMTPGVPVRTNQILHISGWVKVVRAVSGSLDGFLVYDSLLGRSGGVRFRSEGDWQRFELVRRVPASTDLHLTLSLYGPGDVLIDDLQVVPHDLRSGSGDDSSEPVLEQTSGARLMDRLPKIPRFVPLPRRDADSQDRE</sequence>